<dbReference type="SMART" id="SM00490">
    <property type="entry name" value="HELICc"/>
    <property type="match status" value="1"/>
</dbReference>
<dbReference type="PROSITE" id="PS51192">
    <property type="entry name" value="HELICASE_ATP_BIND_1"/>
    <property type="match status" value="1"/>
</dbReference>
<dbReference type="GO" id="GO:0008270">
    <property type="term" value="F:zinc ion binding"/>
    <property type="evidence" value="ECO:0007669"/>
    <property type="project" value="UniProtKB-KW"/>
</dbReference>
<keyword evidence="4" id="KW-0378">Hydrolase</keyword>
<dbReference type="InterPro" id="IPR038718">
    <property type="entry name" value="SNF2-like_sf"/>
</dbReference>
<accession>A0AAD3H5T2</accession>
<feature type="compositionally biased region" description="Basic residues" evidence="8">
    <location>
        <begin position="1107"/>
        <end position="1117"/>
    </location>
</feature>
<dbReference type="CDD" id="cd18793">
    <property type="entry name" value="SF2_C_SNF"/>
    <property type="match status" value="1"/>
</dbReference>
<evidence type="ECO:0000313" key="11">
    <source>
        <dbReference type="EMBL" id="GFH50989.1"/>
    </source>
</evidence>
<dbReference type="CDD" id="cd00085">
    <property type="entry name" value="HNHc"/>
    <property type="match status" value="1"/>
</dbReference>
<evidence type="ECO:0000256" key="8">
    <source>
        <dbReference type="SAM" id="MobiDB-lite"/>
    </source>
</evidence>
<dbReference type="GO" id="GO:0005524">
    <property type="term" value="F:ATP binding"/>
    <property type="evidence" value="ECO:0007669"/>
    <property type="project" value="UniProtKB-KW"/>
</dbReference>
<evidence type="ECO:0000256" key="5">
    <source>
        <dbReference type="ARBA" id="ARBA00022806"/>
    </source>
</evidence>
<dbReference type="InterPro" id="IPR014001">
    <property type="entry name" value="Helicase_ATP-bd"/>
</dbReference>
<dbReference type="InterPro" id="IPR002711">
    <property type="entry name" value="HNH"/>
</dbReference>
<dbReference type="GO" id="GO:0016787">
    <property type="term" value="F:hydrolase activity"/>
    <property type="evidence" value="ECO:0007669"/>
    <property type="project" value="UniProtKB-KW"/>
</dbReference>
<evidence type="ECO:0000259" key="10">
    <source>
        <dbReference type="PROSITE" id="PS51194"/>
    </source>
</evidence>
<feature type="domain" description="Helicase C-terminal" evidence="10">
    <location>
        <begin position="312"/>
        <end position="466"/>
    </location>
</feature>
<feature type="region of interest" description="Disordered" evidence="8">
    <location>
        <begin position="1097"/>
        <end position="1117"/>
    </location>
</feature>
<keyword evidence="6" id="KW-0862">Zinc</keyword>
<comment type="caution">
    <text evidence="11">The sequence shown here is derived from an EMBL/GenBank/DDBJ whole genome shotgun (WGS) entry which is preliminary data.</text>
</comment>
<dbReference type="Gene3D" id="2.30.30.380">
    <property type="entry name" value="Zn-finger domain of Sec23/24"/>
    <property type="match status" value="1"/>
</dbReference>
<dbReference type="PROSITE" id="PS51194">
    <property type="entry name" value="HELICASE_CTER"/>
    <property type="match status" value="1"/>
</dbReference>
<dbReference type="InterPro" id="IPR027417">
    <property type="entry name" value="P-loop_NTPase"/>
</dbReference>
<dbReference type="GO" id="GO:0004386">
    <property type="term" value="F:helicase activity"/>
    <property type="evidence" value="ECO:0007669"/>
    <property type="project" value="UniProtKB-KW"/>
</dbReference>
<dbReference type="Gene3D" id="4.10.1060.10">
    <property type="entry name" value="Zinc finger, RanBP2-type"/>
    <property type="match status" value="1"/>
</dbReference>
<evidence type="ECO:0000256" key="6">
    <source>
        <dbReference type="ARBA" id="ARBA00022833"/>
    </source>
</evidence>
<dbReference type="InterPro" id="IPR000330">
    <property type="entry name" value="SNF2_N"/>
</dbReference>
<evidence type="ECO:0000256" key="3">
    <source>
        <dbReference type="ARBA" id="ARBA00022771"/>
    </source>
</evidence>
<keyword evidence="7" id="KW-0067">ATP-binding</keyword>
<dbReference type="Gene3D" id="3.40.50.10810">
    <property type="entry name" value="Tandem AAA-ATPase domain"/>
    <property type="match status" value="1"/>
</dbReference>
<dbReference type="GO" id="GO:0006281">
    <property type="term" value="P:DNA repair"/>
    <property type="evidence" value="ECO:0007669"/>
    <property type="project" value="TreeGrafter"/>
</dbReference>
<dbReference type="SMART" id="SM00547">
    <property type="entry name" value="ZnF_RBZ"/>
    <property type="match status" value="2"/>
</dbReference>
<dbReference type="Gene3D" id="3.40.50.300">
    <property type="entry name" value="P-loop containing nucleotide triphosphate hydrolases"/>
    <property type="match status" value="1"/>
</dbReference>
<keyword evidence="5" id="KW-0347">Helicase</keyword>
<sequence>MKDELQELLQKLRPFQKKAFDVATTGSNRGRMLIADEMGLGKTVTSLAIMLSFKEEWPLLILCPASLRYTWPSEIEKFYPHLPSSAVYVVKGFDDCDFYSNPVKRERIKIVIAAYSLLQNRSASARVLEQFNFKCVIADESHNLKEKNSQRCKLAMPLIMSARRVLLLSGTPSLARPVELWPQLYCINQDLFGSYTNYTKKYCNARKSRFGWDVKGISNADELHKKLKTVMIRRLKSDVLTELPAKQRCLVPVTIQKSEHIKNCKQIITQLNETRQSISSLVGEEANDANFEARSLLMQAYQASGIGKAQSVAEYVLDWLKGSGTQKVLVFAHHKEVLDTIEAAVSKHLKGVGHIRIDGSVPSIERAARVKKFQNKAQVRLGLLSITAAGVGLTLTAASSVIFAELHWTPGVLAQAEDRCHRIGQAQAVNIMFCVCKDKEISVDMQLWNMLGRKVNNVGRMIDGAKGSGMNAEMSENNASSEEELASFFSNCPNETSKGSIQSISKGSIQSFFMKSSKSASTEKNINKRQKASIKPKDSEIVILDDCDENHCEQGGKSIKPSFFTNSTKKRNHFCMTNGAYEVSSKDEKGKSKDSLECKTCTFLNASSATKCKICHAAFPESKISKGMTNGFKAKILPESKVSCLEHKQTKIDGVECKTCTFLNTPTASKCTMCNSKLQEKIPSTMSTSVSRTDSTHSLGSPIPDIPSQTSEDSEVIELLDDSDQEDSNDTVKTARKMMTVQEKQANAPILSFSVSQNSGRFSVYKTYNCQNLFFNFDVEQIISEETSDEILKQQICRNGNSKYTGIVNVNFNDETLGKIASDIVRRACFDVSSLETVIEELQSFTSSYLALREIEKKKIQNFERPIEAYGIRQTLRIIALSECPRVETTERYGGGRKEQAIENEKNGIASAEDKAILNGEACAWCGESLQSVAFRRGVQSTYCSQECAEEGRLKRGGMFSSSRLRAQLFSLEQGICQLCGLDANALFLRINAFAPSERLSALMTAKWRLPKTSKALQNFLQNPKEGDFWQADHIKAVAEGGGDASLDNLRTLCTPCHQHQTERLRGRLKTIDKNSIGTGKKLGSTMGGDIRHLFSQQTQSSEKKNIAVRKKRRCAD</sequence>
<evidence type="ECO:0000256" key="4">
    <source>
        <dbReference type="ARBA" id="ARBA00022801"/>
    </source>
</evidence>
<dbReference type="Pfam" id="PF00271">
    <property type="entry name" value="Helicase_C"/>
    <property type="match status" value="1"/>
</dbReference>
<evidence type="ECO:0000256" key="1">
    <source>
        <dbReference type="ARBA" id="ARBA00022723"/>
    </source>
</evidence>
<dbReference type="SUPFAM" id="SSF52540">
    <property type="entry name" value="P-loop containing nucleoside triphosphate hydrolases"/>
    <property type="match status" value="2"/>
</dbReference>
<feature type="domain" description="Helicase ATP-binding" evidence="9">
    <location>
        <begin position="23"/>
        <end position="190"/>
    </location>
</feature>
<evidence type="ECO:0000259" key="9">
    <source>
        <dbReference type="PROSITE" id="PS51192"/>
    </source>
</evidence>
<dbReference type="GO" id="GO:0004520">
    <property type="term" value="F:DNA endonuclease activity"/>
    <property type="evidence" value="ECO:0007669"/>
    <property type="project" value="TreeGrafter"/>
</dbReference>
<evidence type="ECO:0008006" key="13">
    <source>
        <dbReference type="Google" id="ProtNLM"/>
    </source>
</evidence>
<dbReference type="EMBL" id="BLLK01000045">
    <property type="protein sequence ID" value="GFH50989.1"/>
    <property type="molecule type" value="Genomic_DNA"/>
</dbReference>
<dbReference type="InterPro" id="IPR001876">
    <property type="entry name" value="Znf_RanBP2"/>
</dbReference>
<reference evidence="11 12" key="1">
    <citation type="journal article" date="2021" name="Sci. Rep.">
        <title>The genome of the diatom Chaetoceros tenuissimus carries an ancient integrated fragment of an extant virus.</title>
        <authorList>
            <person name="Hongo Y."/>
            <person name="Kimura K."/>
            <person name="Takaki Y."/>
            <person name="Yoshida Y."/>
            <person name="Baba S."/>
            <person name="Kobayashi G."/>
            <person name="Nagasaki K."/>
            <person name="Hano T."/>
            <person name="Tomaru Y."/>
        </authorList>
    </citation>
    <scope>NUCLEOTIDE SEQUENCE [LARGE SCALE GENOMIC DNA]</scope>
    <source>
        <strain evidence="11 12">NIES-3715</strain>
    </source>
</reference>
<dbReference type="SMART" id="SM00487">
    <property type="entry name" value="DEXDc"/>
    <property type="match status" value="1"/>
</dbReference>
<dbReference type="Pfam" id="PF00176">
    <property type="entry name" value="SNF2-rel_dom"/>
    <property type="match status" value="1"/>
</dbReference>
<name>A0AAD3H5T2_9STRA</name>
<dbReference type="InterPro" id="IPR003615">
    <property type="entry name" value="HNH_nuc"/>
</dbReference>
<keyword evidence="1" id="KW-0479">Metal-binding</keyword>
<dbReference type="PANTHER" id="PTHR45766">
    <property type="entry name" value="DNA ANNEALING HELICASE AND ENDONUCLEASE ZRANB3 FAMILY MEMBER"/>
    <property type="match status" value="1"/>
</dbReference>
<evidence type="ECO:0000313" key="12">
    <source>
        <dbReference type="Proteomes" id="UP001054902"/>
    </source>
</evidence>
<dbReference type="Pfam" id="PF01844">
    <property type="entry name" value="HNH"/>
    <property type="match status" value="1"/>
</dbReference>
<dbReference type="GO" id="GO:0043596">
    <property type="term" value="C:nuclear replication fork"/>
    <property type="evidence" value="ECO:0007669"/>
    <property type="project" value="TreeGrafter"/>
</dbReference>
<protein>
    <recommendedName>
        <fullName evidence="13">DNA annealing helicase and endonuclease ZRANB3</fullName>
    </recommendedName>
</protein>
<evidence type="ECO:0000256" key="7">
    <source>
        <dbReference type="ARBA" id="ARBA00022840"/>
    </source>
</evidence>
<dbReference type="GO" id="GO:0003676">
    <property type="term" value="F:nucleic acid binding"/>
    <property type="evidence" value="ECO:0007669"/>
    <property type="project" value="InterPro"/>
</dbReference>
<dbReference type="Proteomes" id="UP001054902">
    <property type="component" value="Unassembled WGS sequence"/>
</dbReference>
<evidence type="ECO:0000256" key="2">
    <source>
        <dbReference type="ARBA" id="ARBA00022741"/>
    </source>
</evidence>
<dbReference type="Gene3D" id="1.10.30.50">
    <property type="match status" value="1"/>
</dbReference>
<keyword evidence="12" id="KW-1185">Reference proteome</keyword>
<feature type="region of interest" description="Disordered" evidence="8">
    <location>
        <begin position="685"/>
        <end position="712"/>
    </location>
</feature>
<organism evidence="11 12">
    <name type="scientific">Chaetoceros tenuissimus</name>
    <dbReference type="NCBI Taxonomy" id="426638"/>
    <lineage>
        <taxon>Eukaryota</taxon>
        <taxon>Sar</taxon>
        <taxon>Stramenopiles</taxon>
        <taxon>Ochrophyta</taxon>
        <taxon>Bacillariophyta</taxon>
        <taxon>Coscinodiscophyceae</taxon>
        <taxon>Chaetocerotophycidae</taxon>
        <taxon>Chaetocerotales</taxon>
        <taxon>Chaetocerotaceae</taxon>
        <taxon>Chaetoceros</taxon>
    </lineage>
</organism>
<keyword evidence="3" id="KW-0863">Zinc-finger</keyword>
<dbReference type="AlphaFoldDB" id="A0AAD3H5T2"/>
<keyword evidence="2" id="KW-0547">Nucleotide-binding</keyword>
<gene>
    <name evidence="11" type="ORF">CTEN210_07465</name>
</gene>
<feature type="compositionally biased region" description="Polar residues" evidence="8">
    <location>
        <begin position="685"/>
        <end position="699"/>
    </location>
</feature>
<dbReference type="PANTHER" id="PTHR45766:SF3">
    <property type="entry name" value="DNA ANNEALING HELICASE AND ENDONUCLEASE ZRANB3"/>
    <property type="match status" value="1"/>
</dbReference>
<dbReference type="InterPro" id="IPR049730">
    <property type="entry name" value="SNF2/RAD54-like_C"/>
</dbReference>
<dbReference type="GO" id="GO:0031297">
    <property type="term" value="P:replication fork processing"/>
    <property type="evidence" value="ECO:0007669"/>
    <property type="project" value="TreeGrafter"/>
</dbReference>
<dbReference type="InterPro" id="IPR001650">
    <property type="entry name" value="Helicase_C-like"/>
</dbReference>
<proteinExistence type="predicted"/>